<evidence type="ECO:0000313" key="2">
    <source>
        <dbReference type="Proteomes" id="UP000319094"/>
    </source>
</evidence>
<dbReference type="RefSeq" id="WP_141886554.1">
    <property type="nucleotide sequence ID" value="NZ_BAAAUY010000010.1"/>
</dbReference>
<dbReference type="EMBL" id="VFON01000001">
    <property type="protein sequence ID" value="TQL43201.1"/>
    <property type="molecule type" value="Genomic_DNA"/>
</dbReference>
<gene>
    <name evidence="1" type="ORF">FB468_1217</name>
</gene>
<name>A0A542Y578_9MICO</name>
<sequence length="140" mass="14936">MPDPLTPQTGRLTFRTVFGGTSLQPEYYGEPKRITRDLADTAFAYDLDLFLHIGGEISAGDGVTGLKNPRVSPAKRTATGQLSLAAADASQAEDPAAFLRHVVYDGAADLIRRIAKKDPTVDEAAELAKLSGLIPPATER</sequence>
<dbReference type="Proteomes" id="UP000319094">
    <property type="component" value="Unassembled WGS sequence"/>
</dbReference>
<dbReference type="OrthoDB" id="4467325at2"/>
<reference evidence="1 2" key="1">
    <citation type="submission" date="2019-06" db="EMBL/GenBank/DDBJ databases">
        <title>Sequencing the genomes of 1000 actinobacteria strains.</title>
        <authorList>
            <person name="Klenk H.-P."/>
        </authorList>
    </citation>
    <scope>NUCLEOTIDE SEQUENCE [LARGE SCALE GENOMIC DNA]</scope>
    <source>
        <strain evidence="1 2">DSM 8803</strain>
    </source>
</reference>
<keyword evidence="2" id="KW-1185">Reference proteome</keyword>
<evidence type="ECO:0000313" key="1">
    <source>
        <dbReference type="EMBL" id="TQL43201.1"/>
    </source>
</evidence>
<comment type="caution">
    <text evidence="1">The sequence shown here is derived from an EMBL/GenBank/DDBJ whole genome shotgun (WGS) entry which is preliminary data.</text>
</comment>
<protein>
    <submittedName>
        <fullName evidence="1">Uncharacterized protein</fullName>
    </submittedName>
</protein>
<organism evidence="1 2">
    <name type="scientific">Leucobacter komagatae</name>
    <dbReference type="NCBI Taxonomy" id="55969"/>
    <lineage>
        <taxon>Bacteria</taxon>
        <taxon>Bacillati</taxon>
        <taxon>Actinomycetota</taxon>
        <taxon>Actinomycetes</taxon>
        <taxon>Micrococcales</taxon>
        <taxon>Microbacteriaceae</taxon>
        <taxon>Leucobacter</taxon>
    </lineage>
</organism>
<dbReference type="AlphaFoldDB" id="A0A542Y578"/>
<accession>A0A542Y578</accession>
<proteinExistence type="predicted"/>